<comment type="subcellular location">
    <subcellularLocation>
        <location evidence="7">Cytoplasm</location>
    </subcellularLocation>
</comment>
<dbReference type="Proteomes" id="UP000606193">
    <property type="component" value="Unassembled WGS sequence"/>
</dbReference>
<dbReference type="PANTHER" id="PTHR11680">
    <property type="entry name" value="SERINE HYDROXYMETHYLTRANSFERASE"/>
    <property type="match status" value="1"/>
</dbReference>
<dbReference type="InterPro" id="IPR019798">
    <property type="entry name" value="Ser_HO-MeTrfase_PLP_BS"/>
</dbReference>
<dbReference type="SUPFAM" id="SSF53383">
    <property type="entry name" value="PLP-dependent transferases"/>
    <property type="match status" value="1"/>
</dbReference>
<dbReference type="InterPro" id="IPR049943">
    <property type="entry name" value="Ser_HO-MeTrfase-like"/>
</dbReference>
<keyword evidence="7" id="KW-0963">Cytoplasm</keyword>
<sequence length="413" mass="45021">MYPFSDVESFDPEIAAAITAETNRQRENIELIASENLVSKAVMSAMGSTLTNKYAEGYPGKRYYGGCQHVDVVEDLARDRAMELFGCTYANVQPHSGAQANMTVFFALMNPGDTFMGMNLDHGGHLTHGSPVNLSGKYFHCVPYGVNDDGFIDYDEVERIAKECQPKLIVAGASAYARKIDFKRFREIADEVGAYLMVDMAHIAGLVAAGYHESPIPYAHVTTTTTHKTLRGPRGGMILSSKEFAEEHKLNKALFPGIQGGPLMHVIAAKAVCFKEALDPSFKEYGKNIIDNAQALAKGLQSRGLKIVSGGTDNHLMLVDLADKGLTGKEVEKWLDEAHITCNKNTIPNDPQSPFVTSGIRLGTAAVTTRGFNTDDMDQVAEAIALMVNDPEANKEKATAIVKSLTDKYPLYE</sequence>
<feature type="binding site" evidence="7">
    <location>
        <begin position="124"/>
        <end position="126"/>
    </location>
    <ligand>
        <name>(6S)-5,6,7,8-tetrahydrofolate</name>
        <dbReference type="ChEBI" id="CHEBI:57453"/>
    </ligand>
</feature>
<feature type="binding site" evidence="7">
    <location>
        <position position="120"/>
    </location>
    <ligand>
        <name>(6S)-5,6,7,8-tetrahydrofolate</name>
        <dbReference type="ChEBI" id="CHEBI:57453"/>
    </ligand>
</feature>
<evidence type="ECO:0000256" key="5">
    <source>
        <dbReference type="ARBA" id="ARBA00022679"/>
    </source>
</evidence>
<dbReference type="PIRSF" id="PIRSF000412">
    <property type="entry name" value="SHMT"/>
    <property type="match status" value="1"/>
</dbReference>
<keyword evidence="6 7" id="KW-0663">Pyridoxal phosphate</keyword>
<protein>
    <recommendedName>
        <fullName evidence="7">Serine hydroxymethyltransferase</fullName>
        <shortName evidence="7">SHMT</shortName>
        <shortName evidence="7">Serine methylase</shortName>
        <ecNumber evidence="7">2.1.2.1</ecNumber>
    </recommendedName>
</protein>
<comment type="catalytic activity">
    <reaction evidence="7">
        <text>(6R)-5,10-methylene-5,6,7,8-tetrahydrofolate + glycine + H2O = (6S)-5,6,7,8-tetrahydrofolate + L-serine</text>
        <dbReference type="Rhea" id="RHEA:15481"/>
        <dbReference type="ChEBI" id="CHEBI:15377"/>
        <dbReference type="ChEBI" id="CHEBI:15636"/>
        <dbReference type="ChEBI" id="CHEBI:33384"/>
        <dbReference type="ChEBI" id="CHEBI:57305"/>
        <dbReference type="ChEBI" id="CHEBI:57453"/>
        <dbReference type="EC" id="2.1.2.1"/>
    </reaction>
</comment>
<dbReference type="Pfam" id="PF00464">
    <property type="entry name" value="SHMT"/>
    <property type="match status" value="1"/>
</dbReference>
<evidence type="ECO:0000256" key="4">
    <source>
        <dbReference type="ARBA" id="ARBA00022605"/>
    </source>
</evidence>
<gene>
    <name evidence="7" type="primary">glyA</name>
    <name evidence="9" type="ORF">H8704_04170</name>
</gene>
<evidence type="ECO:0000256" key="3">
    <source>
        <dbReference type="ARBA" id="ARBA00022563"/>
    </source>
</evidence>
<comment type="caution">
    <text evidence="7">Lacks conserved residue(s) required for the propagation of feature annotation.</text>
</comment>
<name>A0ABR7MZN5_9FIRM</name>
<accession>A0ABR7MZN5</accession>
<comment type="similarity">
    <text evidence="2 7">Belongs to the SHMT family.</text>
</comment>
<comment type="caution">
    <text evidence="9">The sequence shown here is derived from an EMBL/GenBank/DDBJ whole genome shotgun (WGS) entry which is preliminary data.</text>
</comment>
<dbReference type="InterPro" id="IPR015424">
    <property type="entry name" value="PyrdxlP-dep_Trfase"/>
</dbReference>
<feature type="binding site" evidence="7">
    <location>
        <begin position="353"/>
        <end position="355"/>
    </location>
    <ligand>
        <name>(6S)-5,6,7,8-tetrahydrofolate</name>
        <dbReference type="ChEBI" id="CHEBI:57453"/>
    </ligand>
</feature>
<evidence type="ECO:0000313" key="10">
    <source>
        <dbReference type="Proteomes" id="UP000606193"/>
    </source>
</evidence>
<feature type="site" description="Plays an important role in substrate specificity" evidence="7">
    <location>
        <position position="227"/>
    </location>
</feature>
<evidence type="ECO:0000256" key="6">
    <source>
        <dbReference type="ARBA" id="ARBA00022898"/>
    </source>
</evidence>
<evidence type="ECO:0000259" key="8">
    <source>
        <dbReference type="Pfam" id="PF00464"/>
    </source>
</evidence>
<dbReference type="NCBIfam" id="NF000586">
    <property type="entry name" value="PRK00011.1"/>
    <property type="match status" value="1"/>
</dbReference>
<evidence type="ECO:0000256" key="7">
    <source>
        <dbReference type="HAMAP-Rule" id="MF_00051"/>
    </source>
</evidence>
<dbReference type="InterPro" id="IPR001085">
    <property type="entry name" value="Ser_HO-MeTrfase"/>
</dbReference>
<dbReference type="EMBL" id="JACRSX010000003">
    <property type="protein sequence ID" value="MBC8561831.1"/>
    <property type="molecule type" value="Genomic_DNA"/>
</dbReference>
<comment type="pathway">
    <text evidence="7">One-carbon metabolism; tetrahydrofolate interconversion.</text>
</comment>
<dbReference type="InterPro" id="IPR039429">
    <property type="entry name" value="SHMT-like_dom"/>
</dbReference>
<keyword evidence="5 7" id="KW-0808">Transferase</keyword>
<dbReference type="CDD" id="cd00378">
    <property type="entry name" value="SHMT"/>
    <property type="match status" value="1"/>
</dbReference>
<organism evidence="9 10">
    <name type="scientific">Jutongia huaianensis</name>
    <dbReference type="NCBI Taxonomy" id="2763668"/>
    <lineage>
        <taxon>Bacteria</taxon>
        <taxon>Bacillati</taxon>
        <taxon>Bacillota</taxon>
        <taxon>Clostridia</taxon>
        <taxon>Lachnospirales</taxon>
        <taxon>Lachnospiraceae</taxon>
        <taxon>Jutongia</taxon>
    </lineage>
</organism>
<comment type="pathway">
    <text evidence="7">Amino-acid biosynthesis; glycine biosynthesis; glycine from L-serine: step 1/1.</text>
</comment>
<dbReference type="PANTHER" id="PTHR11680:SF35">
    <property type="entry name" value="SERINE HYDROXYMETHYLTRANSFERASE 1"/>
    <property type="match status" value="1"/>
</dbReference>
<dbReference type="PROSITE" id="PS00096">
    <property type="entry name" value="SHMT"/>
    <property type="match status" value="1"/>
</dbReference>
<feature type="domain" description="Serine hydroxymethyltransferase-like" evidence="8">
    <location>
        <begin position="8"/>
        <end position="384"/>
    </location>
</feature>
<evidence type="ECO:0000313" key="9">
    <source>
        <dbReference type="EMBL" id="MBC8561831.1"/>
    </source>
</evidence>
<keyword evidence="3 7" id="KW-0554">One-carbon metabolism</keyword>
<feature type="modified residue" description="N6-(pyridoxal phosphate)lysine" evidence="7">
    <location>
        <position position="228"/>
    </location>
</feature>
<keyword evidence="10" id="KW-1185">Reference proteome</keyword>
<dbReference type="InterPro" id="IPR015422">
    <property type="entry name" value="PyrdxlP-dep_Trfase_small"/>
</dbReference>
<proteinExistence type="inferred from homology"/>
<dbReference type="InterPro" id="IPR015421">
    <property type="entry name" value="PyrdxlP-dep_Trfase_major"/>
</dbReference>
<dbReference type="Gene3D" id="3.40.640.10">
    <property type="entry name" value="Type I PLP-dependent aspartate aminotransferase-like (Major domain)"/>
    <property type="match status" value="1"/>
</dbReference>
<comment type="subunit">
    <text evidence="7">Homodimer.</text>
</comment>
<dbReference type="HAMAP" id="MF_00051">
    <property type="entry name" value="SHMT"/>
    <property type="match status" value="1"/>
</dbReference>
<reference evidence="9 10" key="1">
    <citation type="submission" date="2020-08" db="EMBL/GenBank/DDBJ databases">
        <title>Genome public.</title>
        <authorList>
            <person name="Liu C."/>
            <person name="Sun Q."/>
        </authorList>
    </citation>
    <scope>NUCLEOTIDE SEQUENCE [LARGE SCALE GENOMIC DNA]</scope>
    <source>
        <strain evidence="9 10">NSJ-37</strain>
    </source>
</reference>
<dbReference type="RefSeq" id="WP_022465008.1">
    <property type="nucleotide sequence ID" value="NZ_JACRSX010000003.1"/>
</dbReference>
<dbReference type="EC" id="2.1.2.1" evidence="7"/>
<comment type="function">
    <text evidence="7">Catalyzes the reversible interconversion of serine and glycine with tetrahydrofolate (THF) serving as the one-carbon carrier. This reaction serves as the major source of one-carbon groups required for the biosynthesis of purines, thymidylate, methionine, and other important biomolecules. Also exhibits THF-independent aldolase activity toward beta-hydroxyamino acids, producing glycine and aldehydes, via a retro-aldol mechanism.</text>
</comment>
<evidence type="ECO:0000256" key="1">
    <source>
        <dbReference type="ARBA" id="ARBA00001933"/>
    </source>
</evidence>
<evidence type="ECO:0000256" key="2">
    <source>
        <dbReference type="ARBA" id="ARBA00006376"/>
    </source>
</evidence>
<dbReference type="Gene3D" id="3.90.1150.10">
    <property type="entry name" value="Aspartate Aminotransferase, domain 1"/>
    <property type="match status" value="1"/>
</dbReference>
<comment type="cofactor">
    <cofactor evidence="1 7">
        <name>pyridoxal 5'-phosphate</name>
        <dbReference type="ChEBI" id="CHEBI:597326"/>
    </cofactor>
</comment>
<keyword evidence="4 7" id="KW-0028">Amino-acid biosynthesis</keyword>